<proteinExistence type="predicted"/>
<dbReference type="AlphaFoldDB" id="A0A1V3JSQ3"/>
<accession>A0A1V3JSQ3</accession>
<reference evidence="1 2" key="1">
    <citation type="submission" date="2016-10" db="EMBL/GenBank/DDBJ databases">
        <title>Rodentibacter gen. nov. and new species.</title>
        <authorList>
            <person name="Christensen H."/>
        </authorList>
    </citation>
    <scope>NUCLEOTIDE SEQUENCE [LARGE SCALE GENOMIC DNA]</scope>
    <source>
        <strain evidence="1 2">Ac151</strain>
    </source>
</reference>
<organism evidence="1 2">
    <name type="scientific">Rodentibacter myodis</name>
    <dbReference type="NCBI Taxonomy" id="1907939"/>
    <lineage>
        <taxon>Bacteria</taxon>
        <taxon>Pseudomonadati</taxon>
        <taxon>Pseudomonadota</taxon>
        <taxon>Gammaproteobacteria</taxon>
        <taxon>Pasteurellales</taxon>
        <taxon>Pasteurellaceae</taxon>
        <taxon>Rodentibacter</taxon>
    </lineage>
</organism>
<keyword evidence="2" id="KW-1185">Reference proteome</keyword>
<gene>
    <name evidence="1" type="ORF">BKL49_04465</name>
</gene>
<comment type="caution">
    <text evidence="1">The sequence shown here is derived from an EMBL/GenBank/DDBJ whole genome shotgun (WGS) entry which is preliminary data.</text>
</comment>
<dbReference type="OrthoDB" id="5683424at2"/>
<name>A0A1V3JSQ3_9PAST</name>
<dbReference type="RefSeq" id="WP_077423426.1">
    <property type="nucleotide sequence ID" value="NZ_MLHQ01000010.1"/>
</dbReference>
<evidence type="ECO:0000313" key="2">
    <source>
        <dbReference type="Proteomes" id="UP000188602"/>
    </source>
</evidence>
<evidence type="ECO:0000313" key="1">
    <source>
        <dbReference type="EMBL" id="OOF59333.1"/>
    </source>
</evidence>
<dbReference type="Proteomes" id="UP000188602">
    <property type="component" value="Unassembled WGS sequence"/>
</dbReference>
<protein>
    <submittedName>
        <fullName evidence="1">Uncharacterized protein</fullName>
    </submittedName>
</protein>
<dbReference type="EMBL" id="MLHQ01000010">
    <property type="protein sequence ID" value="OOF59333.1"/>
    <property type="molecule type" value="Genomic_DNA"/>
</dbReference>
<sequence>MLILFFAELFGKYIHDNFNLRKPNRLRAIEQVKKYWLLLDSEQRAFVIGQATQQARYYDEFSNLLTWITEHRNQHQPTAKPLNNLLELPVVNPKQHKHR</sequence>